<dbReference type="AlphaFoldDB" id="A0A5B7CMI8"/>
<name>A0A5B7CMI8_PORTR</name>
<feature type="region of interest" description="Disordered" evidence="1">
    <location>
        <begin position="1"/>
        <end position="57"/>
    </location>
</feature>
<comment type="caution">
    <text evidence="2">The sequence shown here is derived from an EMBL/GenBank/DDBJ whole genome shotgun (WGS) entry which is preliminary data.</text>
</comment>
<sequence>MKQNKNGDDEEDVARTEENEGKDEDEDKRDDEDEEDEKVNGEENNSKQESEAESVVQWSCCGCNELREADLAVEREGQGQEE</sequence>
<gene>
    <name evidence="2" type="ORF">E2C01_003298</name>
</gene>
<proteinExistence type="predicted"/>
<dbReference type="EMBL" id="VSRR010000126">
    <property type="protein sequence ID" value="MPC10660.1"/>
    <property type="molecule type" value="Genomic_DNA"/>
</dbReference>
<feature type="compositionally biased region" description="Basic and acidic residues" evidence="1">
    <location>
        <begin position="38"/>
        <end position="50"/>
    </location>
</feature>
<organism evidence="2 3">
    <name type="scientific">Portunus trituberculatus</name>
    <name type="common">Swimming crab</name>
    <name type="synonym">Neptunus trituberculatus</name>
    <dbReference type="NCBI Taxonomy" id="210409"/>
    <lineage>
        <taxon>Eukaryota</taxon>
        <taxon>Metazoa</taxon>
        <taxon>Ecdysozoa</taxon>
        <taxon>Arthropoda</taxon>
        <taxon>Crustacea</taxon>
        <taxon>Multicrustacea</taxon>
        <taxon>Malacostraca</taxon>
        <taxon>Eumalacostraca</taxon>
        <taxon>Eucarida</taxon>
        <taxon>Decapoda</taxon>
        <taxon>Pleocyemata</taxon>
        <taxon>Brachyura</taxon>
        <taxon>Eubrachyura</taxon>
        <taxon>Portunoidea</taxon>
        <taxon>Portunidae</taxon>
        <taxon>Portuninae</taxon>
        <taxon>Portunus</taxon>
    </lineage>
</organism>
<feature type="compositionally biased region" description="Acidic residues" evidence="1">
    <location>
        <begin position="20"/>
        <end position="37"/>
    </location>
</feature>
<dbReference type="Proteomes" id="UP000324222">
    <property type="component" value="Unassembled WGS sequence"/>
</dbReference>
<keyword evidence="3" id="KW-1185">Reference proteome</keyword>
<reference evidence="2 3" key="1">
    <citation type="submission" date="2019-05" db="EMBL/GenBank/DDBJ databases">
        <title>Another draft genome of Portunus trituberculatus and its Hox gene families provides insights of decapod evolution.</title>
        <authorList>
            <person name="Jeong J.-H."/>
            <person name="Song I."/>
            <person name="Kim S."/>
            <person name="Choi T."/>
            <person name="Kim D."/>
            <person name="Ryu S."/>
            <person name="Kim W."/>
        </authorList>
    </citation>
    <scope>NUCLEOTIDE SEQUENCE [LARGE SCALE GENOMIC DNA]</scope>
    <source>
        <tissue evidence="2">Muscle</tissue>
    </source>
</reference>
<accession>A0A5B7CMI8</accession>
<evidence type="ECO:0000256" key="1">
    <source>
        <dbReference type="SAM" id="MobiDB-lite"/>
    </source>
</evidence>
<evidence type="ECO:0000313" key="2">
    <source>
        <dbReference type="EMBL" id="MPC10660.1"/>
    </source>
</evidence>
<evidence type="ECO:0000313" key="3">
    <source>
        <dbReference type="Proteomes" id="UP000324222"/>
    </source>
</evidence>
<protein>
    <submittedName>
        <fullName evidence="2">Uncharacterized protein</fullName>
    </submittedName>
</protein>